<sequence>MEEAMPSALPSVSPMLDPVWLAARRLRRWKTQECEDICAELLERNPYDQAVWYLKCRSLTHKRWFDDTEVEEEGFADIMFDQNALAEAPRPGTSLSRPRAQGGDSMINGSKQGIRPMIGNGRPLTGYARPVAISRPGTGSQSLESSLQSLRPGSARPVTASGRYVRLGTPSMVSEKGGSFINVDRLDFRKYVRQPALARVC</sequence>
<keyword evidence="3" id="KW-1185">Reference proteome</keyword>
<reference evidence="2 3" key="1">
    <citation type="journal article" date="2018" name="Cell">
        <title>The Chara Genome: Secondary Complexity and Implications for Plant Terrestrialization.</title>
        <authorList>
            <person name="Nishiyama T."/>
            <person name="Sakayama H."/>
            <person name="Vries J.D."/>
            <person name="Buschmann H."/>
            <person name="Saint-Marcoux D."/>
            <person name="Ullrich K.K."/>
            <person name="Haas F.B."/>
            <person name="Vanderstraeten L."/>
            <person name="Becker D."/>
            <person name="Lang D."/>
            <person name="Vosolsobe S."/>
            <person name="Rombauts S."/>
            <person name="Wilhelmsson P.K.I."/>
            <person name="Janitza P."/>
            <person name="Kern R."/>
            <person name="Heyl A."/>
            <person name="Rumpler F."/>
            <person name="Villalobos L.I.A.C."/>
            <person name="Clay J.M."/>
            <person name="Skokan R."/>
            <person name="Toyoda A."/>
            <person name="Suzuki Y."/>
            <person name="Kagoshima H."/>
            <person name="Schijlen E."/>
            <person name="Tajeshwar N."/>
            <person name="Catarino B."/>
            <person name="Hetherington A.J."/>
            <person name="Saltykova A."/>
            <person name="Bonnot C."/>
            <person name="Breuninger H."/>
            <person name="Symeonidi A."/>
            <person name="Radhakrishnan G.V."/>
            <person name="Van Nieuwerburgh F."/>
            <person name="Deforce D."/>
            <person name="Chang C."/>
            <person name="Karol K.G."/>
            <person name="Hedrich R."/>
            <person name="Ulvskov P."/>
            <person name="Glockner G."/>
            <person name="Delwiche C.F."/>
            <person name="Petrasek J."/>
            <person name="Van de Peer Y."/>
            <person name="Friml J."/>
            <person name="Beilby M."/>
            <person name="Dolan L."/>
            <person name="Kohara Y."/>
            <person name="Sugano S."/>
            <person name="Fujiyama A."/>
            <person name="Delaux P.-M."/>
            <person name="Quint M."/>
            <person name="TheiBen G."/>
            <person name="Hagemann M."/>
            <person name="Harholt J."/>
            <person name="Dunand C."/>
            <person name="Zachgo S."/>
            <person name="Langdale J."/>
            <person name="Maumus F."/>
            <person name="Straeten D.V.D."/>
            <person name="Gould S.B."/>
            <person name="Rensing S.A."/>
        </authorList>
    </citation>
    <scope>NUCLEOTIDE SEQUENCE [LARGE SCALE GENOMIC DNA]</scope>
    <source>
        <strain evidence="2 3">S276</strain>
    </source>
</reference>
<dbReference type="CDD" id="cd21341">
    <property type="entry name" value="TTC8_N"/>
    <property type="match status" value="1"/>
</dbReference>
<dbReference type="GO" id="GO:1905515">
    <property type="term" value="P:non-motile cilium assembly"/>
    <property type="evidence" value="ECO:0007669"/>
    <property type="project" value="InterPro"/>
</dbReference>
<feature type="region of interest" description="Disordered" evidence="1">
    <location>
        <begin position="135"/>
        <end position="155"/>
    </location>
</feature>
<dbReference type="Proteomes" id="UP000265515">
    <property type="component" value="Unassembled WGS sequence"/>
</dbReference>
<dbReference type="STRING" id="69332.A0A388LDS7"/>
<evidence type="ECO:0000313" key="2">
    <source>
        <dbReference type="EMBL" id="GBG80362.1"/>
    </source>
</evidence>
<gene>
    <name evidence="2" type="ORF">CBR_g30730</name>
</gene>
<dbReference type="PANTHER" id="PTHR44177">
    <property type="entry name" value="TETRATRICOPEPTIDE REPEAT PROTEIN 8"/>
    <property type="match status" value="1"/>
</dbReference>
<dbReference type="GO" id="GO:0034464">
    <property type="term" value="C:BBSome"/>
    <property type="evidence" value="ECO:0007669"/>
    <property type="project" value="InterPro"/>
</dbReference>
<dbReference type="OMA" id="ECEDICA"/>
<feature type="region of interest" description="Disordered" evidence="1">
    <location>
        <begin position="86"/>
        <end position="115"/>
    </location>
</feature>
<dbReference type="GO" id="GO:0036064">
    <property type="term" value="C:ciliary basal body"/>
    <property type="evidence" value="ECO:0007669"/>
    <property type="project" value="TreeGrafter"/>
</dbReference>
<dbReference type="GO" id="GO:0097730">
    <property type="term" value="C:non-motile cilium"/>
    <property type="evidence" value="ECO:0007669"/>
    <property type="project" value="TreeGrafter"/>
</dbReference>
<name>A0A388LDS7_CHABU</name>
<evidence type="ECO:0000313" key="3">
    <source>
        <dbReference type="Proteomes" id="UP000265515"/>
    </source>
</evidence>
<accession>A0A388LDS7</accession>
<dbReference type="PANTHER" id="PTHR44177:SF1">
    <property type="entry name" value="TETRATRICOPEPTIDE REPEAT PROTEIN 8"/>
    <property type="match status" value="1"/>
</dbReference>
<dbReference type="AlphaFoldDB" id="A0A388LDS7"/>
<feature type="compositionally biased region" description="Low complexity" evidence="1">
    <location>
        <begin position="140"/>
        <end position="150"/>
    </location>
</feature>
<organism evidence="2 3">
    <name type="scientific">Chara braunii</name>
    <name type="common">Braun's stonewort</name>
    <dbReference type="NCBI Taxonomy" id="69332"/>
    <lineage>
        <taxon>Eukaryota</taxon>
        <taxon>Viridiplantae</taxon>
        <taxon>Streptophyta</taxon>
        <taxon>Charophyceae</taxon>
        <taxon>Charales</taxon>
        <taxon>Characeae</taxon>
        <taxon>Chara</taxon>
    </lineage>
</organism>
<dbReference type="OrthoDB" id="421121at2759"/>
<proteinExistence type="predicted"/>
<comment type="caution">
    <text evidence="2">The sequence shown here is derived from an EMBL/GenBank/DDBJ whole genome shotgun (WGS) entry which is preliminary data.</text>
</comment>
<protein>
    <submittedName>
        <fullName evidence="2">Uncharacterized protein</fullName>
    </submittedName>
</protein>
<dbReference type="EMBL" id="BFEA01000344">
    <property type="protein sequence ID" value="GBG80362.1"/>
    <property type="molecule type" value="Genomic_DNA"/>
</dbReference>
<evidence type="ECO:0000256" key="1">
    <source>
        <dbReference type="SAM" id="MobiDB-lite"/>
    </source>
</evidence>
<dbReference type="Gramene" id="GBG80362">
    <property type="protein sequence ID" value="GBG80362"/>
    <property type="gene ID" value="CBR_g30730"/>
</dbReference>
<dbReference type="InterPro" id="IPR028796">
    <property type="entry name" value="BBS8"/>
</dbReference>